<evidence type="ECO:0000313" key="2">
    <source>
        <dbReference type="EMBL" id="MFC4060398.1"/>
    </source>
</evidence>
<keyword evidence="1" id="KW-0472">Membrane</keyword>
<feature type="transmembrane region" description="Helical" evidence="1">
    <location>
        <begin position="169"/>
        <end position="189"/>
    </location>
</feature>
<organism evidence="2 3">
    <name type="scientific">Planomonospora corallina</name>
    <dbReference type="NCBI Taxonomy" id="1806052"/>
    <lineage>
        <taxon>Bacteria</taxon>
        <taxon>Bacillati</taxon>
        <taxon>Actinomycetota</taxon>
        <taxon>Actinomycetes</taxon>
        <taxon>Streptosporangiales</taxon>
        <taxon>Streptosporangiaceae</taxon>
        <taxon>Planomonospora</taxon>
    </lineage>
</organism>
<comment type="caution">
    <text evidence="2">The sequence shown here is derived from an EMBL/GenBank/DDBJ whole genome shotgun (WGS) entry which is preliminary data.</text>
</comment>
<feature type="transmembrane region" description="Helical" evidence="1">
    <location>
        <begin position="209"/>
        <end position="231"/>
    </location>
</feature>
<feature type="transmembrane region" description="Helical" evidence="1">
    <location>
        <begin position="281"/>
        <end position="298"/>
    </location>
</feature>
<name>A0ABV8IBE8_9ACTN</name>
<evidence type="ECO:0000256" key="1">
    <source>
        <dbReference type="SAM" id="Phobius"/>
    </source>
</evidence>
<keyword evidence="1" id="KW-0812">Transmembrane</keyword>
<accession>A0ABV8IBE8</accession>
<keyword evidence="1" id="KW-1133">Transmembrane helix</keyword>
<reference evidence="3" key="1">
    <citation type="journal article" date="2019" name="Int. J. Syst. Evol. Microbiol.">
        <title>The Global Catalogue of Microorganisms (GCM) 10K type strain sequencing project: providing services to taxonomists for standard genome sequencing and annotation.</title>
        <authorList>
            <consortium name="The Broad Institute Genomics Platform"/>
            <consortium name="The Broad Institute Genome Sequencing Center for Infectious Disease"/>
            <person name="Wu L."/>
            <person name="Ma J."/>
        </authorList>
    </citation>
    <scope>NUCLEOTIDE SEQUENCE [LARGE SCALE GENOMIC DNA]</scope>
    <source>
        <strain evidence="3">TBRC 4489</strain>
    </source>
</reference>
<feature type="transmembrane region" description="Helical" evidence="1">
    <location>
        <begin position="139"/>
        <end position="157"/>
    </location>
</feature>
<gene>
    <name evidence="2" type="ORF">ACFOWE_19005</name>
</gene>
<protein>
    <submittedName>
        <fullName evidence="2">Uncharacterized protein</fullName>
    </submittedName>
</protein>
<dbReference type="Proteomes" id="UP001595850">
    <property type="component" value="Unassembled WGS sequence"/>
</dbReference>
<feature type="transmembrane region" description="Helical" evidence="1">
    <location>
        <begin position="74"/>
        <end position="98"/>
    </location>
</feature>
<evidence type="ECO:0000313" key="3">
    <source>
        <dbReference type="Proteomes" id="UP001595850"/>
    </source>
</evidence>
<dbReference type="RefSeq" id="WP_377289600.1">
    <property type="nucleotide sequence ID" value="NZ_JBHSBM010000021.1"/>
</dbReference>
<dbReference type="EMBL" id="JBHSBM010000021">
    <property type="protein sequence ID" value="MFC4060398.1"/>
    <property type="molecule type" value="Genomic_DNA"/>
</dbReference>
<proteinExistence type="predicted"/>
<keyword evidence="3" id="KW-1185">Reference proteome</keyword>
<sequence length="317" mass="34101">MSGLEDRYRRLLAWYPADHRARHGEEMIGVLLAGARPGQRRPGPRDVLDVVRGGLLIRTRRLLGPGSAPLWRDALNVAAVTAPLYFLIVHTGPAVITLLNDGMHPAHRPAVAAVTLAPDALTLALALRGPRRAAMTWAWLWALFGLMVYTATITAVLGEGAFMAEWFGAANIALQTAPAVIIALLLTFAPEPAAGAELIGRGTLLRWTAAALAVLAVANVLWFAFMLDFFVEQLAVPALLAMACGAGSRTPVGRRTLLLQLPLVALLYGQQLPRHLEARGWFPLLVEVLLVAVVFITARRGFRPYGSGTAGSPERLV</sequence>